<gene>
    <name evidence="2" type="ORF">BDP27DRAFT_1406086</name>
</gene>
<evidence type="ECO:0000313" key="2">
    <source>
        <dbReference type="EMBL" id="KAF9062777.1"/>
    </source>
</evidence>
<evidence type="ECO:0000256" key="1">
    <source>
        <dbReference type="SAM" id="MobiDB-lite"/>
    </source>
</evidence>
<comment type="caution">
    <text evidence="2">The sequence shown here is derived from an EMBL/GenBank/DDBJ whole genome shotgun (WGS) entry which is preliminary data.</text>
</comment>
<feature type="compositionally biased region" description="Pro residues" evidence="1">
    <location>
        <begin position="72"/>
        <end position="84"/>
    </location>
</feature>
<dbReference type="AlphaFoldDB" id="A0A9P5U1S8"/>
<name>A0A9P5U1S8_9AGAR</name>
<accession>A0A9P5U1S8</accession>
<evidence type="ECO:0008006" key="4">
    <source>
        <dbReference type="Google" id="ProtNLM"/>
    </source>
</evidence>
<feature type="region of interest" description="Disordered" evidence="1">
    <location>
        <begin position="38"/>
        <end position="84"/>
    </location>
</feature>
<feature type="compositionally biased region" description="Basic and acidic residues" evidence="1">
    <location>
        <begin position="136"/>
        <end position="145"/>
    </location>
</feature>
<feature type="region of interest" description="Disordered" evidence="1">
    <location>
        <begin position="131"/>
        <end position="160"/>
    </location>
</feature>
<sequence>MRQMVFKFALLDITPCHLPNSLDLENWKFRSHHQAVVNAGPRNLGRKREPPNTLNPPRQLAPSSIPSAPLSNQPPRPAPDQFPLSGPYPYPPYPYYPPLTTIPHPPQPLVYPGKHASEPHQHLVLGAQIPASESNTPKDHSRDDSSDSLPLAPPVFSVNPGPVQRPSVPLEGKCVNQDTQYIHYEDLVGGEWNRWPEGNWAMDISWELFQQTEELAVHWACSTSGGKQRNKASKDALELGLGKRTTRQCLGVIECDSPDCARIIRPNTRGARYINHQLESPCNCGGKLKHMPCQNQSQIIQWSGGIRYMNGIYHHNHWMLPVIHLTPKEKNRFETLVGTNPKSAPAAIVSGNTVDGTSGPDISSALIHSGRVGRYRSAILGKAESKSGDDFIASFMQYQKDNPNWIIAETMLGGVSVVSGQTPFMASQLHDEALQIDGPFNGIVSDAAHGWWRAWVPVLISYSNGASEQHFEHHFLALLESIASIALQNGKEVIDELFASDDHRLLGQRKKQGKRKAYVTDIHQQARVISRKWQKLLDGDELENMDKEWPEWNGIGGDELENMNEEWPEWNAPLLLQSYPQRGSLMRHLKKFLWEGVLGSQKQQSTNSTSRPPHPLSMNT</sequence>
<evidence type="ECO:0000313" key="3">
    <source>
        <dbReference type="Proteomes" id="UP000772434"/>
    </source>
</evidence>
<organism evidence="2 3">
    <name type="scientific">Rhodocollybia butyracea</name>
    <dbReference type="NCBI Taxonomy" id="206335"/>
    <lineage>
        <taxon>Eukaryota</taxon>
        <taxon>Fungi</taxon>
        <taxon>Dikarya</taxon>
        <taxon>Basidiomycota</taxon>
        <taxon>Agaricomycotina</taxon>
        <taxon>Agaricomycetes</taxon>
        <taxon>Agaricomycetidae</taxon>
        <taxon>Agaricales</taxon>
        <taxon>Marasmiineae</taxon>
        <taxon>Omphalotaceae</taxon>
        <taxon>Rhodocollybia</taxon>
    </lineage>
</organism>
<reference evidence="2" key="1">
    <citation type="submission" date="2020-11" db="EMBL/GenBank/DDBJ databases">
        <authorList>
            <consortium name="DOE Joint Genome Institute"/>
            <person name="Ahrendt S."/>
            <person name="Riley R."/>
            <person name="Andreopoulos W."/>
            <person name="Labutti K."/>
            <person name="Pangilinan J."/>
            <person name="Ruiz-Duenas F.J."/>
            <person name="Barrasa J.M."/>
            <person name="Sanchez-Garcia M."/>
            <person name="Camarero S."/>
            <person name="Miyauchi S."/>
            <person name="Serrano A."/>
            <person name="Linde D."/>
            <person name="Babiker R."/>
            <person name="Drula E."/>
            <person name="Ayuso-Fernandez I."/>
            <person name="Pacheco R."/>
            <person name="Padilla G."/>
            <person name="Ferreira P."/>
            <person name="Barriuso J."/>
            <person name="Kellner H."/>
            <person name="Castanera R."/>
            <person name="Alfaro M."/>
            <person name="Ramirez L."/>
            <person name="Pisabarro A.G."/>
            <person name="Kuo A."/>
            <person name="Tritt A."/>
            <person name="Lipzen A."/>
            <person name="He G."/>
            <person name="Yan M."/>
            <person name="Ng V."/>
            <person name="Cullen D."/>
            <person name="Martin F."/>
            <person name="Rosso M.-N."/>
            <person name="Henrissat B."/>
            <person name="Hibbett D."/>
            <person name="Martinez A.T."/>
            <person name="Grigoriev I.V."/>
        </authorList>
    </citation>
    <scope>NUCLEOTIDE SEQUENCE</scope>
    <source>
        <strain evidence="2">AH 40177</strain>
    </source>
</reference>
<feature type="compositionally biased region" description="Low complexity" evidence="1">
    <location>
        <begin position="60"/>
        <end position="71"/>
    </location>
</feature>
<protein>
    <recommendedName>
        <fullName evidence="4">GCM domain-containing protein</fullName>
    </recommendedName>
</protein>
<feature type="region of interest" description="Disordered" evidence="1">
    <location>
        <begin position="600"/>
        <end position="620"/>
    </location>
</feature>
<dbReference type="EMBL" id="JADNRY010000162">
    <property type="protein sequence ID" value="KAF9062777.1"/>
    <property type="molecule type" value="Genomic_DNA"/>
</dbReference>
<dbReference type="Proteomes" id="UP000772434">
    <property type="component" value="Unassembled WGS sequence"/>
</dbReference>
<dbReference type="OrthoDB" id="2624269at2759"/>
<keyword evidence="3" id="KW-1185">Reference proteome</keyword>
<proteinExistence type="predicted"/>